<dbReference type="EMBL" id="BPLR01016572">
    <property type="protein sequence ID" value="GIY84800.1"/>
    <property type="molecule type" value="Genomic_DNA"/>
</dbReference>
<accession>A0AAV4WS88</accession>
<evidence type="ECO:0000313" key="2">
    <source>
        <dbReference type="Proteomes" id="UP001054945"/>
    </source>
</evidence>
<comment type="caution">
    <text evidence="1">The sequence shown here is derived from an EMBL/GenBank/DDBJ whole genome shotgun (WGS) entry which is preliminary data.</text>
</comment>
<protein>
    <submittedName>
        <fullName evidence="1">Uncharacterized protein</fullName>
    </submittedName>
</protein>
<name>A0AAV4WS88_CAEEX</name>
<dbReference type="Proteomes" id="UP001054945">
    <property type="component" value="Unassembled WGS sequence"/>
</dbReference>
<gene>
    <name evidence="1" type="ORF">CEXT_524081</name>
</gene>
<reference evidence="1 2" key="1">
    <citation type="submission" date="2021-06" db="EMBL/GenBank/DDBJ databases">
        <title>Caerostris extrusa draft genome.</title>
        <authorList>
            <person name="Kono N."/>
            <person name="Arakawa K."/>
        </authorList>
    </citation>
    <scope>NUCLEOTIDE SEQUENCE [LARGE SCALE GENOMIC DNA]</scope>
</reference>
<organism evidence="1 2">
    <name type="scientific">Caerostris extrusa</name>
    <name type="common">Bark spider</name>
    <name type="synonym">Caerostris bankana</name>
    <dbReference type="NCBI Taxonomy" id="172846"/>
    <lineage>
        <taxon>Eukaryota</taxon>
        <taxon>Metazoa</taxon>
        <taxon>Ecdysozoa</taxon>
        <taxon>Arthropoda</taxon>
        <taxon>Chelicerata</taxon>
        <taxon>Arachnida</taxon>
        <taxon>Araneae</taxon>
        <taxon>Araneomorphae</taxon>
        <taxon>Entelegynae</taxon>
        <taxon>Araneoidea</taxon>
        <taxon>Araneidae</taxon>
        <taxon>Caerostris</taxon>
    </lineage>
</organism>
<evidence type="ECO:0000313" key="1">
    <source>
        <dbReference type="EMBL" id="GIY84800.1"/>
    </source>
</evidence>
<keyword evidence="2" id="KW-1185">Reference proteome</keyword>
<dbReference type="AlphaFoldDB" id="A0AAV4WS88"/>
<proteinExistence type="predicted"/>
<sequence>MQRLRKLAVVPTPDLRREFTVFDERISNDFKQSTKRFNFTPSVPKAKTKRDPIPLAEIENFSTTKFLPCRATNPPCNRNQKNPNMNARAFFYHLFFAASDVSLATVGAPNRVRSASRRLLVYVNSRNLLALNSFPHQGICGQNALL</sequence>